<sequence length="247" mass="27701">MEVLFWVGCAAAYDARLKKIALAFAQIMDKAGVSYAILGNEERCTGDIARRLGDEDLYENLAKTNIETLNRHGVTSIVTTCPHCFNIFKNEYPKLGGTFEVEHYTTFIYNLIQSGQLKVPSTEKKEIITYHDPCYLGRQNGIFEEPRDILEILGYEIKEMEHTKEKSFCCGAGGGMMFQDVNKGEKMNSIRASEAVSTGASTTATGCPFCLVMMEEAIEAINQKEGKNFFTRDIAEIVNELTERGRR</sequence>
<dbReference type="RefSeq" id="WP_126047099.1">
    <property type="nucleotide sequence ID" value="NZ_QYTV02000001.1"/>
</dbReference>
<keyword evidence="4" id="KW-0408">Iron</keyword>
<dbReference type="AlphaFoldDB" id="A0A429Y7H9"/>
<evidence type="ECO:0000313" key="7">
    <source>
        <dbReference type="EMBL" id="RST77264.1"/>
    </source>
</evidence>
<dbReference type="Pfam" id="PF02754">
    <property type="entry name" value="CCG"/>
    <property type="match status" value="2"/>
</dbReference>
<evidence type="ECO:0000256" key="1">
    <source>
        <dbReference type="ARBA" id="ARBA00022485"/>
    </source>
</evidence>
<feature type="domain" description="Cysteine-rich" evidence="6">
    <location>
        <begin position="128"/>
        <end position="214"/>
    </location>
</feature>
<reference evidence="7" key="1">
    <citation type="submission" date="2018-12" db="EMBL/GenBank/DDBJ databases">
        <authorList>
            <person name="Sun L."/>
            <person name="Chen Z."/>
        </authorList>
    </citation>
    <scope>NUCLEOTIDE SEQUENCE [LARGE SCALE GENOMIC DNA]</scope>
    <source>
        <strain evidence="7">3-2-2</strain>
    </source>
</reference>
<keyword evidence="8" id="KW-1185">Reference proteome</keyword>
<feature type="domain" description="Cysteine-rich" evidence="6">
    <location>
        <begin position="3"/>
        <end position="88"/>
    </location>
</feature>
<accession>A0A429Y7H9</accession>
<protein>
    <submittedName>
        <fullName evidence="7">(Fe-S)-binding protein</fullName>
    </submittedName>
</protein>
<evidence type="ECO:0000256" key="4">
    <source>
        <dbReference type="ARBA" id="ARBA00023004"/>
    </source>
</evidence>
<evidence type="ECO:0000259" key="6">
    <source>
        <dbReference type="Pfam" id="PF02754"/>
    </source>
</evidence>
<dbReference type="InterPro" id="IPR051460">
    <property type="entry name" value="HdrC_iron-sulfur_subunit"/>
</dbReference>
<organism evidence="7 8">
    <name type="scientific">Siminovitchia acidinfaciens</name>
    <dbReference type="NCBI Taxonomy" id="2321395"/>
    <lineage>
        <taxon>Bacteria</taxon>
        <taxon>Bacillati</taxon>
        <taxon>Bacillota</taxon>
        <taxon>Bacilli</taxon>
        <taxon>Bacillales</taxon>
        <taxon>Bacillaceae</taxon>
        <taxon>Siminovitchia</taxon>
    </lineage>
</organism>
<dbReference type="EMBL" id="QYTV02000001">
    <property type="protein sequence ID" value="RST77264.1"/>
    <property type="molecule type" value="Genomic_DNA"/>
</dbReference>
<keyword evidence="2" id="KW-0479">Metal-binding</keyword>
<gene>
    <name evidence="7" type="ORF">D4T97_001860</name>
</gene>
<keyword evidence="1" id="KW-0004">4Fe-4S</keyword>
<keyword evidence="5" id="KW-0411">Iron-sulfur</keyword>
<dbReference type="GO" id="GO:0051539">
    <property type="term" value="F:4 iron, 4 sulfur cluster binding"/>
    <property type="evidence" value="ECO:0007669"/>
    <property type="project" value="UniProtKB-KW"/>
</dbReference>
<dbReference type="OrthoDB" id="9794954at2"/>
<dbReference type="PANTHER" id="PTHR43255:SF1">
    <property type="entry name" value="IRON-SULFUR-BINDING OXIDOREDUCTASE FADF-RELATED"/>
    <property type="match status" value="1"/>
</dbReference>
<dbReference type="PANTHER" id="PTHR43255">
    <property type="entry name" value="IRON-SULFUR-BINDING OXIDOREDUCTASE FADF-RELATED-RELATED"/>
    <property type="match status" value="1"/>
</dbReference>
<comment type="caution">
    <text evidence="7">The sequence shown here is derived from an EMBL/GenBank/DDBJ whole genome shotgun (WGS) entry which is preliminary data.</text>
</comment>
<dbReference type="InterPro" id="IPR004017">
    <property type="entry name" value="Cys_rich_dom"/>
</dbReference>
<dbReference type="GO" id="GO:0005886">
    <property type="term" value="C:plasma membrane"/>
    <property type="evidence" value="ECO:0007669"/>
    <property type="project" value="TreeGrafter"/>
</dbReference>
<evidence type="ECO:0000256" key="3">
    <source>
        <dbReference type="ARBA" id="ARBA00023002"/>
    </source>
</evidence>
<evidence type="ECO:0000256" key="2">
    <source>
        <dbReference type="ARBA" id="ARBA00022723"/>
    </source>
</evidence>
<name>A0A429Y7H9_9BACI</name>
<dbReference type="GO" id="GO:0016491">
    <property type="term" value="F:oxidoreductase activity"/>
    <property type="evidence" value="ECO:0007669"/>
    <property type="project" value="UniProtKB-KW"/>
</dbReference>
<evidence type="ECO:0000313" key="8">
    <source>
        <dbReference type="Proteomes" id="UP000287156"/>
    </source>
</evidence>
<evidence type="ECO:0000256" key="5">
    <source>
        <dbReference type="ARBA" id="ARBA00023014"/>
    </source>
</evidence>
<dbReference type="Proteomes" id="UP000287156">
    <property type="component" value="Unassembled WGS sequence"/>
</dbReference>
<proteinExistence type="predicted"/>
<keyword evidence="3" id="KW-0560">Oxidoreductase</keyword>
<dbReference type="GO" id="GO:0046872">
    <property type="term" value="F:metal ion binding"/>
    <property type="evidence" value="ECO:0007669"/>
    <property type="project" value="UniProtKB-KW"/>
</dbReference>